<comment type="subcellular location">
    <subcellularLocation>
        <location evidence="1">Membrane</location>
        <topology evidence="1">Single-pass type I membrane protein</topology>
    </subcellularLocation>
</comment>
<evidence type="ECO:0000256" key="6">
    <source>
        <dbReference type="SAM" id="MobiDB-lite"/>
    </source>
</evidence>
<dbReference type="GO" id="GO:0050839">
    <property type="term" value="F:cell adhesion molecule binding"/>
    <property type="evidence" value="ECO:0007669"/>
    <property type="project" value="TreeGrafter"/>
</dbReference>
<keyword evidence="3" id="KW-1015">Disulfide bond</keyword>
<keyword evidence="2 7" id="KW-0472">Membrane</keyword>
<dbReference type="Gene3D" id="2.60.40.10">
    <property type="entry name" value="Immunoglobulins"/>
    <property type="match status" value="3"/>
</dbReference>
<dbReference type="RefSeq" id="XP_022105000.1">
    <property type="nucleotide sequence ID" value="XM_022249308.1"/>
</dbReference>
<reference evidence="11" key="1">
    <citation type="submission" date="2025-08" db="UniProtKB">
        <authorList>
            <consortium name="RefSeq"/>
        </authorList>
    </citation>
    <scope>IDENTIFICATION</scope>
</reference>
<feature type="transmembrane region" description="Helical" evidence="7">
    <location>
        <begin position="368"/>
        <end position="397"/>
    </location>
</feature>
<dbReference type="GeneID" id="110986953"/>
<dbReference type="InterPro" id="IPR003598">
    <property type="entry name" value="Ig_sub2"/>
</dbReference>
<evidence type="ECO:0000256" key="5">
    <source>
        <dbReference type="ARBA" id="ARBA00023319"/>
    </source>
</evidence>
<feature type="region of interest" description="Disordered" evidence="6">
    <location>
        <begin position="403"/>
        <end position="457"/>
    </location>
</feature>
<dbReference type="OMA" id="NATFHCE"/>
<dbReference type="InterPro" id="IPR051275">
    <property type="entry name" value="Cell_adhesion_signaling"/>
</dbReference>
<feature type="signal peptide" evidence="8">
    <location>
        <begin position="1"/>
        <end position="27"/>
    </location>
</feature>
<organism evidence="10 11">
    <name type="scientific">Acanthaster planci</name>
    <name type="common">Crown-of-thorns starfish</name>
    <dbReference type="NCBI Taxonomy" id="133434"/>
    <lineage>
        <taxon>Eukaryota</taxon>
        <taxon>Metazoa</taxon>
        <taxon>Echinodermata</taxon>
        <taxon>Eleutherozoa</taxon>
        <taxon>Asterozoa</taxon>
        <taxon>Asteroidea</taxon>
        <taxon>Valvatacea</taxon>
        <taxon>Valvatida</taxon>
        <taxon>Acanthasteridae</taxon>
        <taxon>Acanthaster</taxon>
    </lineage>
</organism>
<keyword evidence="7" id="KW-0812">Transmembrane</keyword>
<proteinExistence type="predicted"/>
<dbReference type="InterPro" id="IPR003599">
    <property type="entry name" value="Ig_sub"/>
</dbReference>
<protein>
    <submittedName>
        <fullName evidence="11">Kin of IRRE-like protein 3</fullName>
    </submittedName>
</protein>
<dbReference type="PROSITE" id="PS50835">
    <property type="entry name" value="IG_LIKE"/>
    <property type="match status" value="3"/>
</dbReference>
<evidence type="ECO:0000256" key="4">
    <source>
        <dbReference type="ARBA" id="ARBA00023180"/>
    </source>
</evidence>
<dbReference type="InterPro" id="IPR013106">
    <property type="entry name" value="Ig_V-set"/>
</dbReference>
<dbReference type="Proteomes" id="UP000694845">
    <property type="component" value="Unplaced"/>
</dbReference>
<feature type="domain" description="Ig-like" evidence="9">
    <location>
        <begin position="234"/>
        <end position="322"/>
    </location>
</feature>
<gene>
    <name evidence="11" type="primary">LOC110986953</name>
</gene>
<evidence type="ECO:0000256" key="7">
    <source>
        <dbReference type="SAM" id="Phobius"/>
    </source>
</evidence>
<dbReference type="OrthoDB" id="6413693at2759"/>
<dbReference type="AlphaFoldDB" id="A0A8B7ZJE0"/>
<dbReference type="PANTHER" id="PTHR11640">
    <property type="entry name" value="NEPHRIN"/>
    <property type="match status" value="1"/>
</dbReference>
<keyword evidence="10" id="KW-1185">Reference proteome</keyword>
<evidence type="ECO:0000256" key="8">
    <source>
        <dbReference type="SAM" id="SignalP"/>
    </source>
</evidence>
<dbReference type="SUPFAM" id="SSF48726">
    <property type="entry name" value="Immunoglobulin"/>
    <property type="match status" value="3"/>
</dbReference>
<dbReference type="GO" id="GO:0098609">
    <property type="term" value="P:cell-cell adhesion"/>
    <property type="evidence" value="ECO:0007669"/>
    <property type="project" value="TreeGrafter"/>
</dbReference>
<feature type="chain" id="PRO_5034049220" evidence="8">
    <location>
        <begin position="28"/>
        <end position="544"/>
    </location>
</feature>
<dbReference type="SMART" id="SM00409">
    <property type="entry name" value="IG"/>
    <property type="match status" value="2"/>
</dbReference>
<feature type="compositionally biased region" description="Basic and acidic residues" evidence="6">
    <location>
        <begin position="525"/>
        <end position="544"/>
    </location>
</feature>
<keyword evidence="5" id="KW-0393">Immunoglobulin domain</keyword>
<dbReference type="InterPro" id="IPR036179">
    <property type="entry name" value="Ig-like_dom_sf"/>
</dbReference>
<keyword evidence="7" id="KW-1133">Transmembrane helix</keyword>
<dbReference type="Pfam" id="PF07686">
    <property type="entry name" value="V-set"/>
    <property type="match status" value="1"/>
</dbReference>
<evidence type="ECO:0000256" key="1">
    <source>
        <dbReference type="ARBA" id="ARBA00004479"/>
    </source>
</evidence>
<dbReference type="KEGG" id="aplc:110986953"/>
<dbReference type="SMART" id="SM00408">
    <property type="entry name" value="IGc2"/>
    <property type="match status" value="3"/>
</dbReference>
<dbReference type="InterPro" id="IPR007110">
    <property type="entry name" value="Ig-like_dom"/>
</dbReference>
<evidence type="ECO:0000313" key="11">
    <source>
        <dbReference type="RefSeq" id="XP_022105000.1"/>
    </source>
</evidence>
<name>A0A8B7ZJE0_ACAPL</name>
<feature type="domain" description="Ig-like" evidence="9">
    <location>
        <begin position="23"/>
        <end position="130"/>
    </location>
</feature>
<evidence type="ECO:0000313" key="10">
    <source>
        <dbReference type="Proteomes" id="UP000694845"/>
    </source>
</evidence>
<accession>A0A8B7ZJE0</accession>
<dbReference type="InterPro" id="IPR013783">
    <property type="entry name" value="Ig-like_fold"/>
</dbReference>
<evidence type="ECO:0000256" key="3">
    <source>
        <dbReference type="ARBA" id="ARBA00023157"/>
    </source>
</evidence>
<feature type="domain" description="Ig-like" evidence="9">
    <location>
        <begin position="134"/>
        <end position="226"/>
    </location>
</feature>
<dbReference type="PANTHER" id="PTHR11640:SF31">
    <property type="entry name" value="IRREGULAR CHIASM C-ROUGHEST PROTEIN-RELATED"/>
    <property type="match status" value="1"/>
</dbReference>
<evidence type="ECO:0000259" key="9">
    <source>
        <dbReference type="PROSITE" id="PS50835"/>
    </source>
</evidence>
<dbReference type="GO" id="GO:0005886">
    <property type="term" value="C:plasma membrane"/>
    <property type="evidence" value="ECO:0007669"/>
    <property type="project" value="TreeGrafter"/>
</dbReference>
<sequence length="544" mass="58605">MTVTMSLPELQLIFAVVAIVLTPKTEAMFTVLPANISAIAGDTVTFRCTAHSTLDTLQYWSKGNTHLSFGGDLADSLDNDTRSRYSLSGNQSVGEYDLTIANVKKEDGGHYRCSYIGLAGGKSSPPATMTVYVPPPARYPLCNVRAESKSSKAASTLWPGDGAEFTCQSSGGDPPALLQWLRTNRTILEPQPSNIVYPRILLPEDNGVRFTCVATSPALREPRRCSVMPMRILPVVQVRPLTRMIIPGDNATFHCEGSAIPHVASYSWRVAGKHISEGQAGISFANQRQLLTIHDVKQAHNQIEVSCEASTSTGIAESASVQMVVTPIYVPPTVSTEGIRIDFIPSVPALPDGPEVKEEVPSILKSDLFLIILTVFGALVVLLLVVAVVMGCWALNAKGKRPQTQRRPRVEYQESTTTALDMEPLPLPTQLAYEPPTTVSSDPMAIPTTPSTEDREHAPGYLSQLLDSTRLPARTAFGGSLDKPVASVTPTPGVASTLPRTGKVDKPCGMTKPTIKECPASFSIPEEKEKGYKVSDGNDKNNGH</sequence>
<keyword evidence="4" id="KW-0325">Glycoprotein</keyword>
<keyword evidence="8" id="KW-0732">Signal</keyword>
<dbReference type="GO" id="GO:0005911">
    <property type="term" value="C:cell-cell junction"/>
    <property type="evidence" value="ECO:0007669"/>
    <property type="project" value="TreeGrafter"/>
</dbReference>
<feature type="region of interest" description="Disordered" evidence="6">
    <location>
        <begin position="491"/>
        <end position="544"/>
    </location>
</feature>
<evidence type="ECO:0000256" key="2">
    <source>
        <dbReference type="ARBA" id="ARBA00023136"/>
    </source>
</evidence>